<reference evidence="8" key="1">
    <citation type="journal article" date="2015" name="Proc. Natl. Acad. Sci. U.S.A.">
        <title>Networks of energetic and metabolic interactions define dynamics in microbial communities.</title>
        <authorList>
            <person name="Embree M."/>
            <person name="Liu J.K."/>
            <person name="Al-Bassam M.M."/>
            <person name="Zengler K."/>
        </authorList>
    </citation>
    <scope>NUCLEOTIDE SEQUENCE</scope>
</reference>
<comment type="caution">
    <text evidence="8">The sequence shown here is derived from an EMBL/GenBank/DDBJ whole genome shotgun (WGS) entry which is preliminary data.</text>
</comment>
<dbReference type="AlphaFoldDB" id="A0A0W8G5J8"/>
<comment type="subcellular location">
    <subcellularLocation>
        <location evidence="1">Cell envelope</location>
    </subcellularLocation>
    <subcellularLocation>
        <location evidence="2">Cell outer membrane</location>
    </subcellularLocation>
    <subcellularLocation>
        <location evidence="3">Secreted</location>
    </subcellularLocation>
</comment>
<dbReference type="SUPFAM" id="SSF51126">
    <property type="entry name" value="Pectin lyase-like"/>
    <property type="match status" value="1"/>
</dbReference>
<evidence type="ECO:0000256" key="1">
    <source>
        <dbReference type="ARBA" id="ARBA00004196"/>
    </source>
</evidence>
<dbReference type="GO" id="GO:0009279">
    <property type="term" value="C:cell outer membrane"/>
    <property type="evidence" value="ECO:0007669"/>
    <property type="project" value="UniProtKB-SubCell"/>
</dbReference>
<dbReference type="InterPro" id="IPR011050">
    <property type="entry name" value="Pectin_lyase_fold/virulence"/>
</dbReference>
<evidence type="ECO:0000256" key="5">
    <source>
        <dbReference type="ARBA" id="ARBA00022729"/>
    </source>
</evidence>
<evidence type="ECO:0000256" key="4">
    <source>
        <dbReference type="ARBA" id="ARBA00022525"/>
    </source>
</evidence>
<proteinExistence type="predicted"/>
<keyword evidence="8" id="KW-0449">Lipoprotein</keyword>
<keyword evidence="7" id="KW-0998">Cell outer membrane</keyword>
<keyword evidence="6" id="KW-0472">Membrane</keyword>
<accession>A0A0W8G5J8</accession>
<evidence type="ECO:0000256" key="3">
    <source>
        <dbReference type="ARBA" id="ARBA00004613"/>
    </source>
</evidence>
<evidence type="ECO:0000256" key="7">
    <source>
        <dbReference type="ARBA" id="ARBA00023237"/>
    </source>
</evidence>
<dbReference type="Pfam" id="PF02415">
    <property type="entry name" value="Chlam_PMP"/>
    <property type="match status" value="1"/>
</dbReference>
<gene>
    <name evidence="8" type="ORF">ASZ90_001808</name>
</gene>
<dbReference type="GO" id="GO:0005576">
    <property type="term" value="C:extracellular region"/>
    <property type="evidence" value="ECO:0007669"/>
    <property type="project" value="UniProtKB-SubCell"/>
</dbReference>
<keyword evidence="5" id="KW-0732">Signal</keyword>
<keyword evidence="4" id="KW-0964">Secreted</keyword>
<protein>
    <submittedName>
        <fullName evidence="8">Putative lipoprotein</fullName>
    </submittedName>
</protein>
<dbReference type="EMBL" id="LNQE01000232">
    <property type="protein sequence ID" value="KUG28321.1"/>
    <property type="molecule type" value="Genomic_DNA"/>
</dbReference>
<name>A0A0W8G5J8_9ZZZZ</name>
<evidence type="ECO:0000256" key="6">
    <source>
        <dbReference type="ARBA" id="ARBA00023136"/>
    </source>
</evidence>
<evidence type="ECO:0000313" key="8">
    <source>
        <dbReference type="EMBL" id="KUG28321.1"/>
    </source>
</evidence>
<evidence type="ECO:0000256" key="2">
    <source>
        <dbReference type="ARBA" id="ARBA00004442"/>
    </source>
</evidence>
<organism evidence="8">
    <name type="scientific">hydrocarbon metagenome</name>
    <dbReference type="NCBI Taxonomy" id="938273"/>
    <lineage>
        <taxon>unclassified sequences</taxon>
        <taxon>metagenomes</taxon>
        <taxon>ecological metagenomes</taxon>
    </lineage>
</organism>
<dbReference type="InterPro" id="IPR003368">
    <property type="entry name" value="POMP_repeat"/>
</dbReference>
<sequence>MSWTVRNSLFSHNRAVGYGANPARPGTPGGGSGGAIYNDGNTFTLNLCGTRIEDNAAREGGGAIFFVSNDRTGTLRIEDSVLRKNPSDGFETAGYPGIFYLGSGPPVVVNSVIE</sequence>